<dbReference type="PROSITE" id="PS51450">
    <property type="entry name" value="LRR"/>
    <property type="match status" value="7"/>
</dbReference>
<comment type="caution">
    <text evidence="4">The sequence shown here is derived from an EMBL/GenBank/DDBJ whole genome shotgun (WGS) entry which is preliminary data.</text>
</comment>
<dbReference type="SUPFAM" id="SSF52058">
    <property type="entry name" value="L domain-like"/>
    <property type="match status" value="3"/>
</dbReference>
<protein>
    <submittedName>
        <fullName evidence="4">Leucine-rich repeat domain-containing protein</fullName>
    </submittedName>
    <submittedName>
        <fullName evidence="5">Leucine-rich_repeat domain-containing protein</fullName>
    </submittedName>
</protein>
<dbReference type="Pfam" id="PF12799">
    <property type="entry name" value="LRR_4"/>
    <property type="match status" value="2"/>
</dbReference>
<gene>
    <name evidence="4" type="ORF">HINF_LOCUS18776</name>
    <name evidence="3" type="ORF">HINF_LOCUS4941</name>
    <name evidence="5" type="ORF">HINF_LOCUS64547</name>
    <name evidence="6" type="ORF">HINF_LOCUS68625</name>
</gene>
<dbReference type="EMBL" id="CAXDID020000489">
    <property type="protein sequence ID" value="CAL6096850.1"/>
    <property type="molecule type" value="Genomic_DNA"/>
</dbReference>
<dbReference type="AlphaFoldDB" id="A0AA86P5N2"/>
<dbReference type="PANTHER" id="PTHR46652">
    <property type="entry name" value="LEUCINE-RICH REPEAT AND IQ DOMAIN-CONTAINING PROTEIN 1-RELATED"/>
    <property type="match status" value="1"/>
</dbReference>
<reference evidence="4" key="1">
    <citation type="submission" date="2023-06" db="EMBL/GenBank/DDBJ databases">
        <authorList>
            <person name="Kurt Z."/>
        </authorList>
    </citation>
    <scope>NUCLEOTIDE SEQUENCE</scope>
</reference>
<sequence length="1190" mass="137556">MEEQIVNNEIFYCVRYDTNLMDKQIDKVANMKVNQLYYPSINRIPVHITKLIASDCCLQEITGVRLMKSLTYLDISNNYIKNISDLQYLQNLQYLNMTNNKVIFSQPLSILNKLQQLYLASNMIHDFGALASNQNFSIGWICPQNDAFRRNFMEYLGPSSTIEQATTLMTATIVERDQNPYHNPMLQKYAPLVINKMLIINNNQELCDIKFTELMNIDTLFVVECYNLNLEQASTNLLKLVINMCSIQNISGLENMTSIIELSLRGNKISEIVVLSKISTLQKLDLAQNNIISTQGLENLTQLTDVDLSNNNITDISSLKSMKQLKSINLSKNKIQTAQDLDALINLEVINLSYNNINNIIFVKRMNKLVQLDVSFNQVDNIDVIKNLANIVDLRLDGNRIKLFNALESLSNINWSWYTSEQQTQESDQTRMIIKECLKHPVGTNFKFSDNTSLKQLGFIDIFKSQELTIINCPNISFENCPHIPINLQINKCGLQTIEGIFQMQQIVQLDIGFNNVRSVSELEALTNLQVLNLQNNDIYRINALSSLKKLKYVNVTNNKIIFSQPLKQMLGKLIIDNNLVTDNMTLKNQNVPQLVDYQNFLGPNSTEDHVKELTRIIPFDQYYNQQMQQKHFRTVSNQTLKIVDEQALTDFGFTSLTNIQCLNIQNCRNVKLPACISYLQTDNIVLFNYPEVILNKIPIQITQLTMNNCNLTNVLGIQNLKQLLYLNLKNNRIISIQQLQQLTNLKQVHIDNNYIYDFEYLNNQDWICQQNIPTDIDIQAYLTDINSSLTIDAFKTHIIPLKIRSNQLFQQAQYKYNTNMLNKYQNEVNYKKLEIFSDTDVKNINFMDLLSVECLILNQCINLSFRSAPTQLLYLTLNDCDITQLDGLQQFQQLKKLELIQNTQLQSIKQVYSLLNLLSLTINDTNLTNLIGIKSLTNLKYIDLRNNCIVSIEPLKSLQHLKQVLIDNNIIQDMEHLTSTQNYNSDWIQYQREASDTDLARFIVETNQNISLQEFKTSFEQKKCRTALLIQEFPTAYNTKMKEKYKNKVYTGGSYGPYLYIERDQELRDIHFVSELSVKHLFLNGCLNAHLLRAPTNLRCLMHYNGAIKTAKGVERIIGLEALDLEGNQIIELNISRFEKLDELWVRTNKIMDFSVIEHLKAKGCCKEECRTDGQMKPKQKLIDEARLW</sequence>
<name>A0AA86P5N2_9EUKA</name>
<keyword evidence="1" id="KW-0433">Leucine-rich repeat</keyword>
<dbReference type="EMBL" id="CATOUU010000128">
    <property type="protein sequence ID" value="CAI9917296.1"/>
    <property type="molecule type" value="Genomic_DNA"/>
</dbReference>
<organism evidence="4">
    <name type="scientific">Hexamita inflata</name>
    <dbReference type="NCBI Taxonomy" id="28002"/>
    <lineage>
        <taxon>Eukaryota</taxon>
        <taxon>Metamonada</taxon>
        <taxon>Diplomonadida</taxon>
        <taxon>Hexamitidae</taxon>
        <taxon>Hexamitinae</taxon>
        <taxon>Hexamita</taxon>
    </lineage>
</organism>
<dbReference type="Gene3D" id="3.80.10.10">
    <property type="entry name" value="Ribonuclease Inhibitor"/>
    <property type="match status" value="6"/>
</dbReference>
<dbReference type="EMBL" id="CATOUU010000472">
    <property type="protein sequence ID" value="CAI9931131.1"/>
    <property type="molecule type" value="Genomic_DNA"/>
</dbReference>
<dbReference type="InterPro" id="IPR001611">
    <property type="entry name" value="Leu-rich_rpt"/>
</dbReference>
<evidence type="ECO:0000256" key="2">
    <source>
        <dbReference type="ARBA" id="ARBA00022737"/>
    </source>
</evidence>
<dbReference type="SMART" id="SM00369">
    <property type="entry name" value="LRR_TYP"/>
    <property type="match status" value="7"/>
</dbReference>
<dbReference type="PANTHER" id="PTHR46652:SF3">
    <property type="entry name" value="LEUCINE-RICH REPEAT-CONTAINING PROTEIN 9"/>
    <property type="match status" value="1"/>
</dbReference>
<dbReference type="InterPro" id="IPR032675">
    <property type="entry name" value="LRR_dom_sf"/>
</dbReference>
<evidence type="ECO:0000313" key="6">
    <source>
        <dbReference type="EMBL" id="CAL6096850.1"/>
    </source>
</evidence>
<proteinExistence type="predicted"/>
<keyword evidence="2" id="KW-0677">Repeat</keyword>
<dbReference type="InterPro" id="IPR050836">
    <property type="entry name" value="SDS22/Internalin_LRR"/>
</dbReference>
<evidence type="ECO:0000313" key="3">
    <source>
        <dbReference type="EMBL" id="CAI9917296.1"/>
    </source>
</evidence>
<evidence type="ECO:0000313" key="7">
    <source>
        <dbReference type="Proteomes" id="UP001642409"/>
    </source>
</evidence>
<dbReference type="InterPro" id="IPR003591">
    <property type="entry name" value="Leu-rich_rpt_typical-subtyp"/>
</dbReference>
<evidence type="ECO:0000313" key="5">
    <source>
        <dbReference type="EMBL" id="CAL6089062.1"/>
    </source>
</evidence>
<evidence type="ECO:0000313" key="4">
    <source>
        <dbReference type="EMBL" id="CAI9931131.1"/>
    </source>
</evidence>
<dbReference type="SMART" id="SM00365">
    <property type="entry name" value="LRR_SD22"/>
    <property type="match status" value="14"/>
</dbReference>
<accession>A0AA86P5N2</accession>
<reference evidence="5 7" key="2">
    <citation type="submission" date="2024-07" db="EMBL/GenBank/DDBJ databases">
        <authorList>
            <person name="Akdeniz Z."/>
        </authorList>
    </citation>
    <scope>NUCLEOTIDE SEQUENCE [LARGE SCALE GENOMIC DNA]</scope>
</reference>
<dbReference type="Proteomes" id="UP001642409">
    <property type="component" value="Unassembled WGS sequence"/>
</dbReference>
<dbReference type="EMBL" id="CAXDID020000415">
    <property type="protein sequence ID" value="CAL6089062.1"/>
    <property type="molecule type" value="Genomic_DNA"/>
</dbReference>
<keyword evidence="7" id="KW-1185">Reference proteome</keyword>
<evidence type="ECO:0000256" key="1">
    <source>
        <dbReference type="ARBA" id="ARBA00022614"/>
    </source>
</evidence>
<dbReference type="InterPro" id="IPR025875">
    <property type="entry name" value="Leu-rich_rpt_4"/>
</dbReference>